<dbReference type="Ensembl" id="ENSCINT00000035033.1">
    <property type="protein sequence ID" value="ENSCINP00000033611.1"/>
    <property type="gene ID" value="ENSCING00000018558.1"/>
</dbReference>
<dbReference type="AlphaFoldDB" id="H2XVC7"/>
<name>H2XVC7_CIOIN</name>
<reference evidence="2" key="1">
    <citation type="journal article" date="2002" name="Science">
        <title>The draft genome of Ciona intestinalis: insights into chordate and vertebrate origins.</title>
        <authorList>
            <person name="Dehal P."/>
            <person name="Satou Y."/>
            <person name="Campbell R.K."/>
            <person name="Chapman J."/>
            <person name="Degnan B."/>
            <person name="De Tomaso A."/>
            <person name="Davidson B."/>
            <person name="Di Gregorio A."/>
            <person name="Gelpke M."/>
            <person name="Goodstein D.M."/>
            <person name="Harafuji N."/>
            <person name="Hastings K.E."/>
            <person name="Ho I."/>
            <person name="Hotta K."/>
            <person name="Huang W."/>
            <person name="Kawashima T."/>
            <person name="Lemaire P."/>
            <person name="Martinez D."/>
            <person name="Meinertzhagen I.A."/>
            <person name="Necula S."/>
            <person name="Nonaka M."/>
            <person name="Putnam N."/>
            <person name="Rash S."/>
            <person name="Saiga H."/>
            <person name="Satake M."/>
            <person name="Terry A."/>
            <person name="Yamada L."/>
            <person name="Wang H.G."/>
            <person name="Awazu S."/>
            <person name="Azumi K."/>
            <person name="Boore J."/>
            <person name="Branno M."/>
            <person name="Chin-Bow S."/>
            <person name="DeSantis R."/>
            <person name="Doyle S."/>
            <person name="Francino P."/>
            <person name="Keys D.N."/>
            <person name="Haga S."/>
            <person name="Hayashi H."/>
            <person name="Hino K."/>
            <person name="Imai K.S."/>
            <person name="Inaba K."/>
            <person name="Kano S."/>
            <person name="Kobayashi K."/>
            <person name="Kobayashi M."/>
            <person name="Lee B.I."/>
            <person name="Makabe K.W."/>
            <person name="Manohar C."/>
            <person name="Matassi G."/>
            <person name="Medina M."/>
            <person name="Mochizuki Y."/>
            <person name="Mount S."/>
            <person name="Morishita T."/>
            <person name="Miura S."/>
            <person name="Nakayama A."/>
            <person name="Nishizaka S."/>
            <person name="Nomoto H."/>
            <person name="Ohta F."/>
            <person name="Oishi K."/>
            <person name="Rigoutsos I."/>
            <person name="Sano M."/>
            <person name="Sasaki A."/>
            <person name="Sasakura Y."/>
            <person name="Shoguchi E."/>
            <person name="Shin-i T."/>
            <person name="Spagnuolo A."/>
            <person name="Stainier D."/>
            <person name="Suzuki M.M."/>
            <person name="Tassy O."/>
            <person name="Takatori N."/>
            <person name="Tokuoka M."/>
            <person name="Yagi K."/>
            <person name="Yoshizaki F."/>
            <person name="Wada S."/>
            <person name="Zhang C."/>
            <person name="Hyatt P.D."/>
            <person name="Larimer F."/>
            <person name="Detter C."/>
            <person name="Doggett N."/>
            <person name="Glavina T."/>
            <person name="Hawkins T."/>
            <person name="Richardson P."/>
            <person name="Lucas S."/>
            <person name="Kohara Y."/>
            <person name="Levine M."/>
            <person name="Satoh N."/>
            <person name="Rokhsar D.S."/>
        </authorList>
    </citation>
    <scope>NUCLEOTIDE SEQUENCE [LARGE SCALE GENOMIC DNA]</scope>
</reference>
<evidence type="ECO:0000313" key="2">
    <source>
        <dbReference type="Proteomes" id="UP000008144"/>
    </source>
</evidence>
<dbReference type="HOGENOM" id="CLU_2164021_0_0_1"/>
<evidence type="ECO:0000313" key="1">
    <source>
        <dbReference type="Ensembl" id="ENSCINP00000033611.1"/>
    </source>
</evidence>
<dbReference type="EMBL" id="EAAA01001446">
    <property type="status" value="NOT_ANNOTATED_CDS"/>
    <property type="molecule type" value="Genomic_DNA"/>
</dbReference>
<reference evidence="1" key="4">
    <citation type="submission" date="2025-09" db="UniProtKB">
        <authorList>
            <consortium name="Ensembl"/>
        </authorList>
    </citation>
    <scope>IDENTIFICATION</scope>
</reference>
<proteinExistence type="predicted"/>
<organism evidence="1 2">
    <name type="scientific">Ciona intestinalis</name>
    <name type="common">Transparent sea squirt</name>
    <name type="synonym">Ascidia intestinalis</name>
    <dbReference type="NCBI Taxonomy" id="7719"/>
    <lineage>
        <taxon>Eukaryota</taxon>
        <taxon>Metazoa</taxon>
        <taxon>Chordata</taxon>
        <taxon>Tunicata</taxon>
        <taxon>Ascidiacea</taxon>
        <taxon>Phlebobranchia</taxon>
        <taxon>Cionidae</taxon>
        <taxon>Ciona</taxon>
    </lineage>
</organism>
<dbReference type="Proteomes" id="UP000008144">
    <property type="component" value="Chromosome 2"/>
</dbReference>
<protein>
    <submittedName>
        <fullName evidence="1">Uncharacterized protein</fullName>
    </submittedName>
</protein>
<reference evidence="1" key="2">
    <citation type="journal article" date="2008" name="Genome Biol.">
        <title>Improved genome assembly and evidence-based global gene model set for the chordate Ciona intestinalis: new insight into intron and operon populations.</title>
        <authorList>
            <person name="Satou Y."/>
            <person name="Mineta K."/>
            <person name="Ogasawara M."/>
            <person name="Sasakura Y."/>
            <person name="Shoguchi E."/>
            <person name="Ueno K."/>
            <person name="Yamada L."/>
            <person name="Matsumoto J."/>
            <person name="Wasserscheid J."/>
            <person name="Dewar K."/>
            <person name="Wiley G.B."/>
            <person name="Macmil S.L."/>
            <person name="Roe B.A."/>
            <person name="Zeller R.W."/>
            <person name="Hastings K.E."/>
            <person name="Lemaire P."/>
            <person name="Lindquist E."/>
            <person name="Endo T."/>
            <person name="Hotta K."/>
            <person name="Inaba K."/>
        </authorList>
    </citation>
    <scope>NUCLEOTIDE SEQUENCE [LARGE SCALE GENOMIC DNA]</scope>
    <source>
        <strain evidence="1">wild type</strain>
    </source>
</reference>
<keyword evidence="2" id="KW-1185">Reference proteome</keyword>
<dbReference type="InParanoid" id="H2XVC7"/>
<accession>H2XVC7</accession>
<reference evidence="1" key="3">
    <citation type="submission" date="2025-08" db="UniProtKB">
        <authorList>
            <consortium name="Ensembl"/>
        </authorList>
    </citation>
    <scope>IDENTIFICATION</scope>
</reference>
<sequence length="111" mass="12530">VFATEWLVKDKGLALGELRGAFLGLEFWEVRGLVVRELGITQSGEKIDFWKFCWILSWLLFGVCGDTEGLGGINVWHFTRSIGTDGLTNLWCWVKMSRCTLAAVLDWDCLG</sequence>